<dbReference type="SUPFAM" id="SSF51556">
    <property type="entry name" value="Metallo-dependent hydrolases"/>
    <property type="match status" value="1"/>
</dbReference>
<dbReference type="AlphaFoldDB" id="A0A268AAS1"/>
<feature type="domain" description="Amidohydrolase-related" evidence="1">
    <location>
        <begin position="54"/>
        <end position="405"/>
    </location>
</feature>
<dbReference type="InterPro" id="IPR057744">
    <property type="entry name" value="OTAase-like"/>
</dbReference>
<organism evidence="2 3">
    <name type="scientific">Terribacillus saccharophilus</name>
    <dbReference type="NCBI Taxonomy" id="361277"/>
    <lineage>
        <taxon>Bacteria</taxon>
        <taxon>Bacillati</taxon>
        <taxon>Bacillota</taxon>
        <taxon>Bacilli</taxon>
        <taxon>Bacillales</taxon>
        <taxon>Bacillaceae</taxon>
        <taxon>Terribacillus</taxon>
    </lineage>
</organism>
<gene>
    <name evidence="2" type="ORF">CHH64_09795</name>
</gene>
<dbReference type="SUPFAM" id="SSF51338">
    <property type="entry name" value="Composite domain of metallo-dependent hydrolases"/>
    <property type="match status" value="1"/>
</dbReference>
<dbReference type="Gene3D" id="2.30.40.10">
    <property type="entry name" value="Urease, subunit C, domain 1"/>
    <property type="match status" value="1"/>
</dbReference>
<reference evidence="2 3" key="1">
    <citation type="submission" date="2017-07" db="EMBL/GenBank/DDBJ databases">
        <title>Isolation and whole genome analysis of endospore-forming bacteria from heroin.</title>
        <authorList>
            <person name="Kalinowski J."/>
            <person name="Ahrens B."/>
            <person name="Al-Dilaimi A."/>
            <person name="Winkler A."/>
            <person name="Wibberg D."/>
            <person name="Schleenbecker U."/>
            <person name="Ruckert C."/>
            <person name="Wolfel R."/>
            <person name="Grass G."/>
        </authorList>
    </citation>
    <scope>NUCLEOTIDE SEQUENCE [LARGE SCALE GENOMIC DNA]</scope>
    <source>
        <strain evidence="2 3">7528</strain>
    </source>
</reference>
<dbReference type="PANTHER" id="PTHR43135">
    <property type="entry name" value="ALPHA-D-RIBOSE 1-METHYLPHOSPHONATE 5-TRIPHOSPHATE DIPHOSPHATASE"/>
    <property type="match status" value="1"/>
</dbReference>
<accession>A0A268AAS1</accession>
<protein>
    <submittedName>
        <fullName evidence="2">Aryldialkylphosphatase</fullName>
    </submittedName>
</protein>
<dbReference type="PANTHER" id="PTHR43135:SF3">
    <property type="entry name" value="ALPHA-D-RIBOSE 1-METHYLPHOSPHONATE 5-TRIPHOSPHATE DIPHOSPHATASE"/>
    <property type="match status" value="1"/>
</dbReference>
<dbReference type="CDD" id="cd01299">
    <property type="entry name" value="Met_dep_hydrolase_A"/>
    <property type="match status" value="1"/>
</dbReference>
<proteinExistence type="predicted"/>
<evidence type="ECO:0000313" key="2">
    <source>
        <dbReference type="EMBL" id="PAD21215.1"/>
    </source>
</evidence>
<dbReference type="GO" id="GO:0016810">
    <property type="term" value="F:hydrolase activity, acting on carbon-nitrogen (but not peptide) bonds"/>
    <property type="evidence" value="ECO:0007669"/>
    <property type="project" value="InterPro"/>
</dbReference>
<dbReference type="Gene3D" id="3.20.20.140">
    <property type="entry name" value="Metal-dependent hydrolases"/>
    <property type="match status" value="1"/>
</dbReference>
<sequence length="417" mass="44988">MDKLIRNGIVIDGTGKVIEDAVIAIKGDRITAIGPASDFIGIDAKEVIDAQGGYILPGLIDTHVHMMMEIKDVRESLITPFSMRFYEALTYMKRTLDAGITTVRDAGYADLGVKQAIENGLISGPRMQISVNPLTITGGHGDNWMVSDMDMTNKAYPGFPSGICDGPEEVRQKVREMLRAGADIIKVHATGGVMSPTDHPEFTQFSMEELRIIVEEAAYRKGRKVMAHAQGAEGVKQAVRAGIHSIEHGIFLDDEAIELMLEHGTYLVPTLLAPVSVVEASEANESMPAYAVDKAKEVMEIHQQSVARAYEAGVKIAMGTDAGVMAHGTNLRELALMCDIGMSPMEAIIATTKVAAECLGWEDRIGTVAEGKLADLIIVQENPLENIASLADTSNIKTVMQGGELKKQLSVETSIPN</sequence>
<evidence type="ECO:0000313" key="3">
    <source>
        <dbReference type="Proteomes" id="UP000216013"/>
    </source>
</evidence>
<dbReference type="EMBL" id="NPBV01000017">
    <property type="protein sequence ID" value="PAD21215.1"/>
    <property type="molecule type" value="Genomic_DNA"/>
</dbReference>
<evidence type="ECO:0000259" key="1">
    <source>
        <dbReference type="Pfam" id="PF01979"/>
    </source>
</evidence>
<dbReference type="InterPro" id="IPR051781">
    <property type="entry name" value="Metallo-dep_Hydrolase"/>
</dbReference>
<name>A0A268AAS1_9BACI</name>
<dbReference type="RefSeq" id="WP_095261040.1">
    <property type="nucleotide sequence ID" value="NZ_NPBV01000017.1"/>
</dbReference>
<dbReference type="InterPro" id="IPR011059">
    <property type="entry name" value="Metal-dep_hydrolase_composite"/>
</dbReference>
<dbReference type="InterPro" id="IPR006680">
    <property type="entry name" value="Amidohydro-rel"/>
</dbReference>
<dbReference type="InterPro" id="IPR032466">
    <property type="entry name" value="Metal_Hydrolase"/>
</dbReference>
<dbReference type="Proteomes" id="UP000216013">
    <property type="component" value="Unassembled WGS sequence"/>
</dbReference>
<dbReference type="Pfam" id="PF01979">
    <property type="entry name" value="Amidohydro_1"/>
    <property type="match status" value="1"/>
</dbReference>
<comment type="caution">
    <text evidence="2">The sequence shown here is derived from an EMBL/GenBank/DDBJ whole genome shotgun (WGS) entry which is preliminary data.</text>
</comment>